<gene>
    <name evidence="2" type="ORF">BUALT_Bualt03G0130600</name>
</gene>
<sequence>MISTKKNSKQLSAKDLPRKITKPVNRWAILDEIEAPMWADLILECDSTYEDKDDEWFHISHPFHQSSAQQLISTFSDSPKSRGNDHKNRKQEPVVCRFTLNKQHDLKSLRSKPSFTNVGSEEATKSKILDGKLNDNLNNKSDSVGKSTLTETIKTSAKSVASGGGESNSTRSISSERKLTEVPSRPFGPTSDLLSTLGVSIRKSFVTRQASRVETKSMKQSESRKSCSIKSSVGFSTYIGCDVKNSTVTENIEKTPESRNIMTTSQLLTNKVKPENVRKKPVAKAQHVKCSSNLQIKSEDKKAMDHNKRTEAAYVTQKANERNPQIIPKDFTRARQINHPSRKVNTGKENHAGKILLDRKSTIIIKEVEGALQDPRLVKMNAHQKSDRSKLVGPRVHLFAFKL</sequence>
<dbReference type="EMBL" id="WHWC01000003">
    <property type="protein sequence ID" value="KAG8386262.1"/>
    <property type="molecule type" value="Genomic_DNA"/>
</dbReference>
<evidence type="ECO:0000256" key="1">
    <source>
        <dbReference type="SAM" id="MobiDB-lite"/>
    </source>
</evidence>
<proteinExistence type="predicted"/>
<dbReference type="Proteomes" id="UP000826271">
    <property type="component" value="Unassembled WGS sequence"/>
</dbReference>
<evidence type="ECO:0000313" key="3">
    <source>
        <dbReference type="Proteomes" id="UP000826271"/>
    </source>
</evidence>
<protein>
    <submittedName>
        <fullName evidence="2">Uncharacterized protein</fullName>
    </submittedName>
</protein>
<reference evidence="2" key="1">
    <citation type="submission" date="2019-10" db="EMBL/GenBank/DDBJ databases">
        <authorList>
            <person name="Zhang R."/>
            <person name="Pan Y."/>
            <person name="Wang J."/>
            <person name="Ma R."/>
            <person name="Yu S."/>
        </authorList>
    </citation>
    <scope>NUCLEOTIDE SEQUENCE</scope>
    <source>
        <strain evidence="2">LA-IB0</strain>
        <tissue evidence="2">Leaf</tissue>
    </source>
</reference>
<evidence type="ECO:0000313" key="2">
    <source>
        <dbReference type="EMBL" id="KAG8386262.1"/>
    </source>
</evidence>
<comment type="caution">
    <text evidence="2">The sequence shown here is derived from an EMBL/GenBank/DDBJ whole genome shotgun (WGS) entry which is preliminary data.</text>
</comment>
<dbReference type="AlphaFoldDB" id="A0AAV6Y017"/>
<accession>A0AAV6Y017</accession>
<feature type="region of interest" description="Disordered" evidence="1">
    <location>
        <begin position="156"/>
        <end position="187"/>
    </location>
</feature>
<organism evidence="2 3">
    <name type="scientific">Buddleja alternifolia</name>
    <dbReference type="NCBI Taxonomy" id="168488"/>
    <lineage>
        <taxon>Eukaryota</taxon>
        <taxon>Viridiplantae</taxon>
        <taxon>Streptophyta</taxon>
        <taxon>Embryophyta</taxon>
        <taxon>Tracheophyta</taxon>
        <taxon>Spermatophyta</taxon>
        <taxon>Magnoliopsida</taxon>
        <taxon>eudicotyledons</taxon>
        <taxon>Gunneridae</taxon>
        <taxon>Pentapetalae</taxon>
        <taxon>asterids</taxon>
        <taxon>lamiids</taxon>
        <taxon>Lamiales</taxon>
        <taxon>Scrophulariaceae</taxon>
        <taxon>Buddlejeae</taxon>
        <taxon>Buddleja</taxon>
    </lineage>
</organism>
<keyword evidence="3" id="KW-1185">Reference proteome</keyword>
<name>A0AAV6Y017_9LAMI</name>